<reference evidence="3 4" key="1">
    <citation type="submission" date="2020-07" db="EMBL/GenBank/DDBJ databases">
        <title>Genomic Encyclopedia of Type Strains, Phase IV (KMG-V): Genome sequencing to study the core and pangenomes of soil and plant-associated prokaryotes.</title>
        <authorList>
            <person name="Whitman W."/>
        </authorList>
    </citation>
    <scope>NUCLEOTIDE SEQUENCE [LARGE SCALE GENOMIC DNA]</scope>
    <source>
        <strain evidence="3 4">M8UP22</strain>
    </source>
</reference>
<dbReference type="InterPro" id="IPR011250">
    <property type="entry name" value="OMP/PagP_B-barrel"/>
</dbReference>
<feature type="domain" description="Outer membrane protein beta-barrel" evidence="2">
    <location>
        <begin position="27"/>
        <end position="205"/>
    </location>
</feature>
<organism evidence="3 4">
    <name type="scientific">Tunturiibacter lichenicola</name>
    <dbReference type="NCBI Taxonomy" id="2051959"/>
    <lineage>
        <taxon>Bacteria</taxon>
        <taxon>Pseudomonadati</taxon>
        <taxon>Acidobacteriota</taxon>
        <taxon>Terriglobia</taxon>
        <taxon>Terriglobales</taxon>
        <taxon>Acidobacteriaceae</taxon>
        <taxon>Tunturiibacter</taxon>
    </lineage>
</organism>
<dbReference type="SUPFAM" id="SSF56925">
    <property type="entry name" value="OMPA-like"/>
    <property type="match status" value="1"/>
</dbReference>
<dbReference type="Proteomes" id="UP000564385">
    <property type="component" value="Unassembled WGS sequence"/>
</dbReference>
<accession>A0A852VQ92</accession>
<dbReference type="Pfam" id="PF13505">
    <property type="entry name" value="OMP_b-brl"/>
    <property type="match status" value="1"/>
</dbReference>
<keyword evidence="1" id="KW-0732">Signal</keyword>
<evidence type="ECO:0000313" key="4">
    <source>
        <dbReference type="Proteomes" id="UP000564385"/>
    </source>
</evidence>
<name>A0A852VQ92_9BACT</name>
<dbReference type="Gene3D" id="2.40.160.20">
    <property type="match status" value="1"/>
</dbReference>
<evidence type="ECO:0000256" key="1">
    <source>
        <dbReference type="ARBA" id="ARBA00022729"/>
    </source>
</evidence>
<dbReference type="EMBL" id="JACCCU010000003">
    <property type="protein sequence ID" value="NYF92225.1"/>
    <property type="molecule type" value="Genomic_DNA"/>
</dbReference>
<sequence>MSNRSASEKIAKRANDLLLGIKISALLCLISFAGARLHAQALPTATAAGVLQAGGEFNYANSDYVPQKIKGGGAYVNFDFKYHWGIEAEFHQINDSDPTTKIYERTYEIGPRYVLHFGRIEPFAKVLYGRGVFNYPEVPSLTPGGPPQGNAANLAYNIVAAGIGVDYRLTRSVNLRAEYQFQKWLSFPPNDLSPQVLGIGAAYRFH</sequence>
<protein>
    <submittedName>
        <fullName evidence="3">Opacity protein-like surface antigen</fullName>
    </submittedName>
</protein>
<gene>
    <name evidence="3" type="ORF">HDF08_004344</name>
</gene>
<dbReference type="AlphaFoldDB" id="A0A852VQ92"/>
<evidence type="ECO:0000313" key="3">
    <source>
        <dbReference type="EMBL" id="NYF92225.1"/>
    </source>
</evidence>
<evidence type="ECO:0000259" key="2">
    <source>
        <dbReference type="Pfam" id="PF13505"/>
    </source>
</evidence>
<dbReference type="InterPro" id="IPR027385">
    <property type="entry name" value="Beta-barrel_OMP"/>
</dbReference>
<comment type="caution">
    <text evidence="3">The sequence shown here is derived from an EMBL/GenBank/DDBJ whole genome shotgun (WGS) entry which is preliminary data.</text>
</comment>
<proteinExistence type="predicted"/>